<proteinExistence type="predicted"/>
<dbReference type="PIR" id="D32534">
    <property type="entry name" value="D32534"/>
</dbReference>
<sequence>MEVGNVSPSDDSFDCHLLIIIPYSAVERFVRANVRLRLAPKECRKARLRIEINGQDSISAHSEVLRQMRGGGGLTRPTFEIHHRDNLKLLAASTMWQVAPVPAADLIHILPNHMDIFN</sequence>
<organism evidence="1">
    <name type="scientific">Rhizobium rhizogenes</name>
    <name type="common">Agrobacterium rhizogenes</name>
    <dbReference type="NCBI Taxonomy" id="359"/>
    <lineage>
        <taxon>Bacteria</taxon>
        <taxon>Pseudomonadati</taxon>
        <taxon>Pseudomonadota</taxon>
        <taxon>Alphaproteobacteria</taxon>
        <taxon>Hyphomicrobiales</taxon>
        <taxon>Rhizobiaceae</taxon>
        <taxon>Rhizobium/Agrobacterium group</taxon>
        <taxon>Rhizobium</taxon>
    </lineage>
</organism>
<name>Q44436_RHIRH</name>
<protein>
    <submittedName>
        <fullName evidence="1">Plasmid pRiA4b replicator region (hairy-root-inducing plasmid)</fullName>
    </submittedName>
</protein>
<accession>Q44436</accession>
<geneLocation type="plasmid" evidence="1">
    <name>pRiA4b</name>
</geneLocation>
<keyword evidence="1" id="KW-0614">Plasmid</keyword>
<dbReference type="EMBL" id="X04833">
    <property type="protein sequence ID" value="CAA28529.1"/>
    <property type="molecule type" value="Genomic_DNA"/>
</dbReference>
<reference evidence="1" key="1">
    <citation type="journal article" date="1987" name="Mol. Gen. Genet.">
        <title>Characterization and sequence determination of the replicator region in the hairy-root-inducing plasmid pRiA4b.</title>
        <authorList>
            <person name="Nishiguchi R."/>
            <person name="Takanami M."/>
            <person name="Oka A."/>
        </authorList>
    </citation>
    <scope>NUCLEOTIDE SEQUENCE</scope>
    <source>
        <strain evidence="1">A transjugant of cured C58 and A. rhizogenes A4</strain>
        <plasmid evidence="1">pRiA4b</plasmid>
    </source>
</reference>
<evidence type="ECO:0000313" key="1">
    <source>
        <dbReference type="EMBL" id="CAA28529.1"/>
    </source>
</evidence>
<dbReference type="AlphaFoldDB" id="Q44436"/>